<evidence type="ECO:0000256" key="2">
    <source>
        <dbReference type="HAMAP-Rule" id="MF_00048"/>
    </source>
</evidence>
<sequence length="122" mass="14131">MNKGGTSDRRRSAERRGRWSEWIAALYLMTKGYRIKAMRFRTRGGEVDIIARRGTMVALVEVKARSDLRSAVDSVSHASQQRIRSAGDYWLARQPDFDRLTIRCDIIAVRPWRPPIHLEDAF</sequence>
<dbReference type="InterPro" id="IPR011856">
    <property type="entry name" value="tRNA_endonuc-like_dom_sf"/>
</dbReference>
<evidence type="ECO:0000313" key="4">
    <source>
        <dbReference type="Proteomes" id="UP000308530"/>
    </source>
</evidence>
<reference evidence="3 4" key="1">
    <citation type="submission" date="2020-06" db="EMBL/GenBank/DDBJ databases">
        <title>Genome sequence of Rhizobium sp strain ADMK78.</title>
        <authorList>
            <person name="Rahi P."/>
        </authorList>
    </citation>
    <scope>NUCLEOTIDE SEQUENCE [LARGE SCALE GENOMIC DNA]</scope>
    <source>
        <strain evidence="3 4">ADMK78</strain>
    </source>
</reference>
<dbReference type="EMBL" id="CP058350">
    <property type="protein sequence ID" value="QLF69155.1"/>
    <property type="molecule type" value="Genomic_DNA"/>
</dbReference>
<evidence type="ECO:0000256" key="1">
    <source>
        <dbReference type="ARBA" id="ARBA00006738"/>
    </source>
</evidence>
<dbReference type="PANTHER" id="PTHR34039">
    <property type="entry name" value="UPF0102 PROTEIN YRAN"/>
    <property type="match status" value="1"/>
</dbReference>
<gene>
    <name evidence="3" type="ORF">FE840_006160</name>
</gene>
<dbReference type="HAMAP" id="MF_00048">
    <property type="entry name" value="UPF0102"/>
    <property type="match status" value="1"/>
</dbReference>
<name>A0ABX6QKT8_9HYPH</name>
<keyword evidence="4" id="KW-1185">Reference proteome</keyword>
<accession>A0ABX6QKT8</accession>
<proteinExistence type="inferred from homology"/>
<dbReference type="NCBIfam" id="NF009151">
    <property type="entry name" value="PRK12497.1-5"/>
    <property type="match status" value="1"/>
</dbReference>
<organism evidence="3 4">
    <name type="scientific">Peteryoungia desertarenae</name>
    <dbReference type="NCBI Taxonomy" id="1813451"/>
    <lineage>
        <taxon>Bacteria</taxon>
        <taxon>Pseudomonadati</taxon>
        <taxon>Pseudomonadota</taxon>
        <taxon>Alphaproteobacteria</taxon>
        <taxon>Hyphomicrobiales</taxon>
        <taxon>Rhizobiaceae</taxon>
        <taxon>Peteryoungia</taxon>
    </lineage>
</organism>
<evidence type="ECO:0000313" key="3">
    <source>
        <dbReference type="EMBL" id="QLF69155.1"/>
    </source>
</evidence>
<dbReference type="Gene3D" id="3.40.1350.10">
    <property type="match status" value="1"/>
</dbReference>
<dbReference type="InterPro" id="IPR003509">
    <property type="entry name" value="UPF0102_YraN-like"/>
</dbReference>
<dbReference type="Pfam" id="PF02021">
    <property type="entry name" value="UPF0102"/>
    <property type="match status" value="1"/>
</dbReference>
<dbReference type="RefSeq" id="WP_138285712.1">
    <property type="nucleotide sequence ID" value="NZ_CP058350.1"/>
</dbReference>
<protein>
    <recommendedName>
        <fullName evidence="2">UPF0102 protein FE840_006160</fullName>
    </recommendedName>
</protein>
<dbReference type="SUPFAM" id="SSF52980">
    <property type="entry name" value="Restriction endonuclease-like"/>
    <property type="match status" value="1"/>
</dbReference>
<dbReference type="Proteomes" id="UP000308530">
    <property type="component" value="Chromosome"/>
</dbReference>
<comment type="similarity">
    <text evidence="1 2">Belongs to the UPF0102 family.</text>
</comment>
<dbReference type="PANTHER" id="PTHR34039:SF1">
    <property type="entry name" value="UPF0102 PROTEIN YRAN"/>
    <property type="match status" value="1"/>
</dbReference>
<dbReference type="InterPro" id="IPR011335">
    <property type="entry name" value="Restrct_endonuc-II-like"/>
</dbReference>